<dbReference type="OrthoDB" id="3004187at2759"/>
<accession>A0A5C3KS49</accession>
<feature type="region of interest" description="Disordered" evidence="1">
    <location>
        <begin position="128"/>
        <end position="244"/>
    </location>
</feature>
<feature type="compositionally biased region" description="Basic and acidic residues" evidence="1">
    <location>
        <begin position="149"/>
        <end position="164"/>
    </location>
</feature>
<feature type="compositionally biased region" description="Basic residues" evidence="1">
    <location>
        <begin position="128"/>
        <end position="141"/>
    </location>
</feature>
<gene>
    <name evidence="3" type="ORF">FA15DRAFT_670538</name>
</gene>
<sequence length="372" mass="43048">MRLTSALASLCLFLSVVSAHRGAYERRSYDSNSDLAYREEDFDLSSRDILYDDELSERALFDDDELYERTFDDELPARNLFYEDDISKRDFLEDSYDLAERDYFDEEDLSSRLINYDDLEVRVKNPRANKKRTKRAAKAKAKPGYQRQNKAERSRKYAAKDQQKTKTKATNRLVTFRNRAAARSGRPWQANKNGKRADINKAKKAAGAQREEAARNKPPGKRARRIQRRIDRNPRAQKSHNPQKVHWDGTAVQQLNRLGLKGKDRRSVKKFHRNTVKNYMTSINKGREPADQAVSGRIFNLVHKQTSPHDKKMHITGKVMKAGGAPIAPPYQPEDGQEAQYHHMYTQHNSAKRLPEALKKAVADRKGNYQRI</sequence>
<evidence type="ECO:0000313" key="4">
    <source>
        <dbReference type="Proteomes" id="UP000307440"/>
    </source>
</evidence>
<feature type="signal peptide" evidence="2">
    <location>
        <begin position="1"/>
        <end position="19"/>
    </location>
</feature>
<dbReference type="EMBL" id="ML210220">
    <property type="protein sequence ID" value="TFK23342.1"/>
    <property type="molecule type" value="Genomic_DNA"/>
</dbReference>
<evidence type="ECO:0000313" key="3">
    <source>
        <dbReference type="EMBL" id="TFK23342.1"/>
    </source>
</evidence>
<evidence type="ECO:0000256" key="2">
    <source>
        <dbReference type="SAM" id="SignalP"/>
    </source>
</evidence>
<keyword evidence="2" id="KW-0732">Signal</keyword>
<name>A0A5C3KS49_COPMA</name>
<dbReference type="AlphaFoldDB" id="A0A5C3KS49"/>
<evidence type="ECO:0000256" key="1">
    <source>
        <dbReference type="SAM" id="MobiDB-lite"/>
    </source>
</evidence>
<protein>
    <submittedName>
        <fullName evidence="3">Uncharacterized protein</fullName>
    </submittedName>
</protein>
<proteinExistence type="predicted"/>
<feature type="compositionally biased region" description="Basic residues" evidence="1">
    <location>
        <begin position="218"/>
        <end position="227"/>
    </location>
</feature>
<reference evidence="3 4" key="1">
    <citation type="journal article" date="2019" name="Nat. Ecol. Evol.">
        <title>Megaphylogeny resolves global patterns of mushroom evolution.</title>
        <authorList>
            <person name="Varga T."/>
            <person name="Krizsan K."/>
            <person name="Foldi C."/>
            <person name="Dima B."/>
            <person name="Sanchez-Garcia M."/>
            <person name="Sanchez-Ramirez S."/>
            <person name="Szollosi G.J."/>
            <person name="Szarkandi J.G."/>
            <person name="Papp V."/>
            <person name="Albert L."/>
            <person name="Andreopoulos W."/>
            <person name="Angelini C."/>
            <person name="Antonin V."/>
            <person name="Barry K.W."/>
            <person name="Bougher N.L."/>
            <person name="Buchanan P."/>
            <person name="Buyck B."/>
            <person name="Bense V."/>
            <person name="Catcheside P."/>
            <person name="Chovatia M."/>
            <person name="Cooper J."/>
            <person name="Damon W."/>
            <person name="Desjardin D."/>
            <person name="Finy P."/>
            <person name="Geml J."/>
            <person name="Haridas S."/>
            <person name="Hughes K."/>
            <person name="Justo A."/>
            <person name="Karasinski D."/>
            <person name="Kautmanova I."/>
            <person name="Kiss B."/>
            <person name="Kocsube S."/>
            <person name="Kotiranta H."/>
            <person name="LaButti K.M."/>
            <person name="Lechner B.E."/>
            <person name="Liimatainen K."/>
            <person name="Lipzen A."/>
            <person name="Lukacs Z."/>
            <person name="Mihaltcheva S."/>
            <person name="Morgado L.N."/>
            <person name="Niskanen T."/>
            <person name="Noordeloos M.E."/>
            <person name="Ohm R.A."/>
            <person name="Ortiz-Santana B."/>
            <person name="Ovrebo C."/>
            <person name="Racz N."/>
            <person name="Riley R."/>
            <person name="Savchenko A."/>
            <person name="Shiryaev A."/>
            <person name="Soop K."/>
            <person name="Spirin V."/>
            <person name="Szebenyi C."/>
            <person name="Tomsovsky M."/>
            <person name="Tulloss R.E."/>
            <person name="Uehling J."/>
            <person name="Grigoriev I.V."/>
            <person name="Vagvolgyi C."/>
            <person name="Papp T."/>
            <person name="Martin F.M."/>
            <person name="Miettinen O."/>
            <person name="Hibbett D.S."/>
            <person name="Nagy L.G."/>
        </authorList>
    </citation>
    <scope>NUCLEOTIDE SEQUENCE [LARGE SCALE GENOMIC DNA]</scope>
    <source>
        <strain evidence="3 4">CBS 121175</strain>
    </source>
</reference>
<dbReference type="Proteomes" id="UP000307440">
    <property type="component" value="Unassembled WGS sequence"/>
</dbReference>
<keyword evidence="4" id="KW-1185">Reference proteome</keyword>
<organism evidence="3 4">
    <name type="scientific">Coprinopsis marcescibilis</name>
    <name type="common">Agaric fungus</name>
    <name type="synonym">Psathyrella marcescibilis</name>
    <dbReference type="NCBI Taxonomy" id="230819"/>
    <lineage>
        <taxon>Eukaryota</taxon>
        <taxon>Fungi</taxon>
        <taxon>Dikarya</taxon>
        <taxon>Basidiomycota</taxon>
        <taxon>Agaricomycotina</taxon>
        <taxon>Agaricomycetes</taxon>
        <taxon>Agaricomycetidae</taxon>
        <taxon>Agaricales</taxon>
        <taxon>Agaricineae</taxon>
        <taxon>Psathyrellaceae</taxon>
        <taxon>Coprinopsis</taxon>
    </lineage>
</organism>
<feature type="chain" id="PRO_5022799208" evidence="2">
    <location>
        <begin position="20"/>
        <end position="372"/>
    </location>
</feature>